<dbReference type="PANTHER" id="PTHR19305">
    <property type="entry name" value="SYNAPTOSOMAL ASSOCIATED PROTEIN"/>
    <property type="match status" value="1"/>
</dbReference>
<organism evidence="2 3">
    <name type="scientific">Porites lobata</name>
    <dbReference type="NCBI Taxonomy" id="104759"/>
    <lineage>
        <taxon>Eukaryota</taxon>
        <taxon>Metazoa</taxon>
        <taxon>Cnidaria</taxon>
        <taxon>Anthozoa</taxon>
        <taxon>Hexacorallia</taxon>
        <taxon>Scleractinia</taxon>
        <taxon>Fungiina</taxon>
        <taxon>Poritidae</taxon>
        <taxon>Porites</taxon>
    </lineage>
</organism>
<comment type="caution">
    <text evidence="2">The sequence shown here is derived from an EMBL/GenBank/DDBJ whole genome shotgun (WGS) entry which is preliminary data.</text>
</comment>
<evidence type="ECO:0000313" key="2">
    <source>
        <dbReference type="EMBL" id="CAH3180526.1"/>
    </source>
</evidence>
<evidence type="ECO:0008006" key="4">
    <source>
        <dbReference type="Google" id="ProtNLM"/>
    </source>
</evidence>
<keyword evidence="1" id="KW-0677">Repeat</keyword>
<protein>
    <recommendedName>
        <fullName evidence="4">t-SNARE coiled-coil homology domain-containing protein</fullName>
    </recommendedName>
</protein>
<accession>A0ABN8RRZ3</accession>
<proteinExistence type="predicted"/>
<gene>
    <name evidence="2" type="ORF">PLOB_00023407</name>
</gene>
<dbReference type="EMBL" id="CALNXK010000278">
    <property type="protein sequence ID" value="CAH3180526.1"/>
    <property type="molecule type" value="Genomic_DNA"/>
</dbReference>
<name>A0ABN8RRZ3_9CNID</name>
<dbReference type="Gene3D" id="1.20.5.110">
    <property type="match status" value="1"/>
</dbReference>
<evidence type="ECO:0000256" key="1">
    <source>
        <dbReference type="ARBA" id="ARBA00022737"/>
    </source>
</evidence>
<evidence type="ECO:0000313" key="3">
    <source>
        <dbReference type="Proteomes" id="UP001159405"/>
    </source>
</evidence>
<dbReference type="PANTHER" id="PTHR19305:SF1">
    <property type="entry name" value="SYNAPTOSOMAL-ASSOCIATED PROTEIN 47"/>
    <property type="match status" value="1"/>
</dbReference>
<keyword evidence="3" id="KW-1185">Reference proteome</keyword>
<reference evidence="2 3" key="1">
    <citation type="submission" date="2022-05" db="EMBL/GenBank/DDBJ databases">
        <authorList>
            <consortium name="Genoscope - CEA"/>
            <person name="William W."/>
        </authorList>
    </citation>
    <scope>NUCLEOTIDE SEQUENCE [LARGE SCALE GENOMIC DNA]</scope>
</reference>
<dbReference type="Proteomes" id="UP001159405">
    <property type="component" value="Unassembled WGS sequence"/>
</dbReference>
<sequence length="363" mass="41074">MDLSSFGNLHSLYSLCGRKRKEEIASIFEYTMRISSSYKKKLHPYFTRLYQSVLTLINIGSPRFLIVEMFLIQSNIFGRKGYLRGATLTSAGKTVQKQGQQIDAACSNINKIHNDLSVAETLIYNLDSWLNKWNVEIPHVHVDVPENNAMVKKSEFPIVYARTQKEKHLPGSLVLLNESVDILTAERNFDISFTLREITEISVHTPWEMTILQLRIGQTGQSVHLIAARLVHILQTLEVMLPGKVNYEDPPGEFEEDAEEKLDGLDLQDNIDDASADRGDFQFNSSTAKNSKAVTDAEAAEMGQVLQGMRSLALGIQDEQNRQLRQLDLLSDSVDKANERVFFIFILFLGMVMSANEVETKEK</sequence>